<dbReference type="InterPro" id="IPR050571">
    <property type="entry name" value="Class-IV_PLP-Dep_Aminotrnsfr"/>
</dbReference>
<keyword evidence="4 12" id="KW-0663">Pyridoxal phosphate</keyword>
<evidence type="ECO:0000256" key="4">
    <source>
        <dbReference type="ARBA" id="ARBA00022898"/>
    </source>
</evidence>
<dbReference type="CDD" id="cd01559">
    <property type="entry name" value="ADCL_like"/>
    <property type="match status" value="1"/>
</dbReference>
<evidence type="ECO:0000256" key="10">
    <source>
        <dbReference type="NCBIfam" id="TIGR03461"/>
    </source>
</evidence>
<evidence type="ECO:0000256" key="7">
    <source>
        <dbReference type="ARBA" id="ARBA00035633"/>
    </source>
</evidence>
<dbReference type="InterPro" id="IPR018300">
    <property type="entry name" value="Aminotrans_IV_CS"/>
</dbReference>
<dbReference type="Proteomes" id="UP001595555">
    <property type="component" value="Unassembled WGS sequence"/>
</dbReference>
<comment type="similarity">
    <text evidence="2 11">Belongs to the class-IV pyridoxal-phosphate-dependent aminotransferase family.</text>
</comment>
<comment type="catalytic activity">
    <reaction evidence="9">
        <text>4-amino-4-deoxychorismate = 4-aminobenzoate + pyruvate + H(+)</text>
        <dbReference type="Rhea" id="RHEA:16201"/>
        <dbReference type="ChEBI" id="CHEBI:15361"/>
        <dbReference type="ChEBI" id="CHEBI:15378"/>
        <dbReference type="ChEBI" id="CHEBI:17836"/>
        <dbReference type="ChEBI" id="CHEBI:58406"/>
        <dbReference type="EC" id="4.1.3.38"/>
    </reaction>
</comment>
<name>A0ABV7FHD4_9GAMM</name>
<dbReference type="InterPro" id="IPR017824">
    <property type="entry name" value="Aminodeoxychorismate_lyase_IV"/>
</dbReference>
<dbReference type="InterPro" id="IPR043132">
    <property type="entry name" value="BCAT-like_C"/>
</dbReference>
<evidence type="ECO:0000256" key="9">
    <source>
        <dbReference type="ARBA" id="ARBA00049529"/>
    </source>
</evidence>
<comment type="subunit">
    <text evidence="3">Homodimer.</text>
</comment>
<keyword evidence="5" id="KW-0289">Folate biosynthesis</keyword>
<evidence type="ECO:0000256" key="5">
    <source>
        <dbReference type="ARBA" id="ARBA00022909"/>
    </source>
</evidence>
<comment type="pathway">
    <text evidence="7">Cofactor biosynthesis; tetrahydrofolate biosynthesis; 4-aminobenzoate from chorismate: step 2/2.</text>
</comment>
<sequence length="291" mass="32467">MSIELPFFSVNGVIGAAISPLDRGFTYGDGLFETCRYQSGEIPLWHLHKDRLLASAERLKIRFDEPFLSSHLVDLLTKLKSTQIDTAVVKIQLTRGVGGRGYRAFANVEPTCCIGVFPAEPLRTRNYQEGVDVRICHQRLSINPALAGMKHLNRLEQILARAEWQDEYAEGLLLDTAGAVIEATVSNLFVVRDGQLFTADLADCGVAGVMRRMIIEQLAPTLSLDVTITKMSLDFVRAADELFLCNSIYGIWPVNRLVDDRETKIVDTCFLSPRVARQLQKLLEKSLAIVD</sequence>
<organism evidence="13 14">
    <name type="scientific">Cellvibrio fontiphilus</name>
    <dbReference type="NCBI Taxonomy" id="1815559"/>
    <lineage>
        <taxon>Bacteria</taxon>
        <taxon>Pseudomonadati</taxon>
        <taxon>Pseudomonadota</taxon>
        <taxon>Gammaproteobacteria</taxon>
        <taxon>Cellvibrionales</taxon>
        <taxon>Cellvibrionaceae</taxon>
        <taxon>Cellvibrio</taxon>
    </lineage>
</organism>
<comment type="cofactor">
    <cofactor evidence="1 12">
        <name>pyridoxal 5'-phosphate</name>
        <dbReference type="ChEBI" id="CHEBI:597326"/>
    </cofactor>
</comment>
<proteinExistence type="inferred from homology"/>
<dbReference type="InterPro" id="IPR001544">
    <property type="entry name" value="Aminotrans_IV"/>
</dbReference>
<reference evidence="14" key="1">
    <citation type="journal article" date="2019" name="Int. J. Syst. Evol. Microbiol.">
        <title>The Global Catalogue of Microorganisms (GCM) 10K type strain sequencing project: providing services to taxonomists for standard genome sequencing and annotation.</title>
        <authorList>
            <consortium name="The Broad Institute Genomics Platform"/>
            <consortium name="The Broad Institute Genome Sequencing Center for Infectious Disease"/>
            <person name="Wu L."/>
            <person name="Ma J."/>
        </authorList>
    </citation>
    <scope>NUCLEOTIDE SEQUENCE [LARGE SCALE GENOMIC DNA]</scope>
    <source>
        <strain evidence="14">KCTC 52237</strain>
    </source>
</reference>
<evidence type="ECO:0000313" key="13">
    <source>
        <dbReference type="EMBL" id="MFC3115283.1"/>
    </source>
</evidence>
<dbReference type="SUPFAM" id="SSF56752">
    <property type="entry name" value="D-aminoacid aminotransferase-like PLP-dependent enzymes"/>
    <property type="match status" value="1"/>
</dbReference>
<evidence type="ECO:0000256" key="11">
    <source>
        <dbReference type="RuleBase" id="RU004106"/>
    </source>
</evidence>
<evidence type="ECO:0000256" key="1">
    <source>
        <dbReference type="ARBA" id="ARBA00001933"/>
    </source>
</evidence>
<dbReference type="PANTHER" id="PTHR42743">
    <property type="entry name" value="AMINO-ACID AMINOTRANSFERASE"/>
    <property type="match status" value="1"/>
</dbReference>
<dbReference type="Gene3D" id="3.20.10.10">
    <property type="entry name" value="D-amino Acid Aminotransferase, subunit A, domain 2"/>
    <property type="match status" value="1"/>
</dbReference>
<dbReference type="Gene3D" id="3.30.470.10">
    <property type="match status" value="1"/>
</dbReference>
<dbReference type="InterPro" id="IPR043131">
    <property type="entry name" value="BCAT-like_N"/>
</dbReference>
<dbReference type="EMBL" id="JBHRTF010000003">
    <property type="protein sequence ID" value="MFC3115283.1"/>
    <property type="molecule type" value="Genomic_DNA"/>
</dbReference>
<dbReference type="RefSeq" id="WP_378117435.1">
    <property type="nucleotide sequence ID" value="NZ_JBHRTF010000003.1"/>
</dbReference>
<evidence type="ECO:0000256" key="3">
    <source>
        <dbReference type="ARBA" id="ARBA00011738"/>
    </source>
</evidence>
<accession>A0ABV7FHD4</accession>
<protein>
    <recommendedName>
        <fullName evidence="8 10">Aminodeoxychorismate lyase</fullName>
        <ecNumber evidence="8 10">4.1.3.38</ecNumber>
    </recommendedName>
</protein>
<comment type="caution">
    <text evidence="13">The sequence shown here is derived from an EMBL/GenBank/DDBJ whole genome shotgun (WGS) entry which is preliminary data.</text>
</comment>
<dbReference type="PROSITE" id="PS00770">
    <property type="entry name" value="AA_TRANSFER_CLASS_4"/>
    <property type="match status" value="1"/>
</dbReference>
<gene>
    <name evidence="13" type="primary">pabC</name>
    <name evidence="13" type="ORF">ACFODX_06920</name>
</gene>
<dbReference type="PANTHER" id="PTHR42743:SF2">
    <property type="entry name" value="AMINODEOXYCHORISMATE LYASE"/>
    <property type="match status" value="1"/>
</dbReference>
<dbReference type="Pfam" id="PF01063">
    <property type="entry name" value="Aminotran_4"/>
    <property type="match status" value="1"/>
</dbReference>
<keyword evidence="6 13" id="KW-0456">Lyase</keyword>
<evidence type="ECO:0000256" key="6">
    <source>
        <dbReference type="ARBA" id="ARBA00023239"/>
    </source>
</evidence>
<dbReference type="GO" id="GO:0008696">
    <property type="term" value="F:4-amino-4-deoxychorismate lyase activity"/>
    <property type="evidence" value="ECO:0007669"/>
    <property type="project" value="UniProtKB-EC"/>
</dbReference>
<keyword evidence="14" id="KW-1185">Reference proteome</keyword>
<dbReference type="InterPro" id="IPR036038">
    <property type="entry name" value="Aminotransferase-like"/>
</dbReference>
<evidence type="ECO:0000256" key="8">
    <source>
        <dbReference type="ARBA" id="ARBA00035676"/>
    </source>
</evidence>
<dbReference type="EC" id="4.1.3.38" evidence="8 10"/>
<evidence type="ECO:0000313" key="14">
    <source>
        <dbReference type="Proteomes" id="UP001595555"/>
    </source>
</evidence>
<dbReference type="NCBIfam" id="TIGR03461">
    <property type="entry name" value="pabC_Proteo"/>
    <property type="match status" value="1"/>
</dbReference>
<evidence type="ECO:0000256" key="12">
    <source>
        <dbReference type="RuleBase" id="RU004516"/>
    </source>
</evidence>
<dbReference type="NCBIfam" id="NF004761">
    <property type="entry name" value="PRK06092.1"/>
    <property type="match status" value="1"/>
</dbReference>
<evidence type="ECO:0000256" key="2">
    <source>
        <dbReference type="ARBA" id="ARBA00009320"/>
    </source>
</evidence>